<protein>
    <recommendedName>
        <fullName evidence="1">Calcineurin-like phosphoesterase domain-containing protein</fullName>
    </recommendedName>
</protein>
<comment type="caution">
    <text evidence="2">The sequence shown here is derived from an EMBL/GenBank/DDBJ whole genome shotgun (WGS) entry which is preliminary data.</text>
</comment>
<dbReference type="Gene3D" id="3.60.21.10">
    <property type="match status" value="1"/>
</dbReference>
<evidence type="ECO:0000259" key="1">
    <source>
        <dbReference type="Pfam" id="PF12850"/>
    </source>
</evidence>
<dbReference type="EMBL" id="BARU01031730">
    <property type="protein sequence ID" value="GAH63253.1"/>
    <property type="molecule type" value="Genomic_DNA"/>
</dbReference>
<dbReference type="InterPro" id="IPR024654">
    <property type="entry name" value="Calcineurin-like_PHP_lpxH"/>
</dbReference>
<dbReference type="Pfam" id="PF12850">
    <property type="entry name" value="Metallophos_2"/>
    <property type="match status" value="1"/>
</dbReference>
<proteinExistence type="predicted"/>
<sequence>MLRRGGCDETRHHLRHARQSAGDLGRGRIFKKARVQAILHAGDYVAPFALARLLQARLPVYGVFGNCD</sequence>
<evidence type="ECO:0000313" key="2">
    <source>
        <dbReference type="EMBL" id="GAH63253.1"/>
    </source>
</evidence>
<accession>X1J0C8</accession>
<organism evidence="2">
    <name type="scientific">marine sediment metagenome</name>
    <dbReference type="NCBI Taxonomy" id="412755"/>
    <lineage>
        <taxon>unclassified sequences</taxon>
        <taxon>metagenomes</taxon>
        <taxon>ecological metagenomes</taxon>
    </lineage>
</organism>
<feature type="non-terminal residue" evidence="2">
    <location>
        <position position="68"/>
    </location>
</feature>
<name>X1J0C8_9ZZZZ</name>
<feature type="domain" description="Calcineurin-like phosphoesterase" evidence="1">
    <location>
        <begin position="28"/>
        <end position="68"/>
    </location>
</feature>
<dbReference type="AlphaFoldDB" id="X1J0C8"/>
<gene>
    <name evidence="2" type="ORF">S03H2_50145</name>
</gene>
<reference evidence="2" key="1">
    <citation type="journal article" date="2014" name="Front. Microbiol.">
        <title>High frequency of phylogenetically diverse reductive dehalogenase-homologous genes in deep subseafloor sedimentary metagenomes.</title>
        <authorList>
            <person name="Kawai M."/>
            <person name="Futagami T."/>
            <person name="Toyoda A."/>
            <person name="Takaki Y."/>
            <person name="Nishi S."/>
            <person name="Hori S."/>
            <person name="Arai W."/>
            <person name="Tsubouchi T."/>
            <person name="Morono Y."/>
            <person name="Uchiyama I."/>
            <person name="Ito T."/>
            <person name="Fujiyama A."/>
            <person name="Inagaki F."/>
            <person name="Takami H."/>
        </authorList>
    </citation>
    <scope>NUCLEOTIDE SEQUENCE</scope>
    <source>
        <strain evidence="2">Expedition CK06-06</strain>
    </source>
</reference>
<dbReference type="SUPFAM" id="SSF56300">
    <property type="entry name" value="Metallo-dependent phosphatases"/>
    <property type="match status" value="1"/>
</dbReference>
<dbReference type="InterPro" id="IPR029052">
    <property type="entry name" value="Metallo-depent_PP-like"/>
</dbReference>